<accession>A0A7G5IJI4</accession>
<dbReference type="Proteomes" id="UP000515292">
    <property type="component" value="Chromosome"/>
</dbReference>
<dbReference type="FunFam" id="3.40.50.720:FF:000084">
    <property type="entry name" value="Short-chain dehydrogenase reductase"/>
    <property type="match status" value="1"/>
</dbReference>
<dbReference type="InterPro" id="IPR020904">
    <property type="entry name" value="Sc_DH/Rdtase_CS"/>
</dbReference>
<dbReference type="InterPro" id="IPR036291">
    <property type="entry name" value="NAD(P)-bd_dom_sf"/>
</dbReference>
<dbReference type="InterPro" id="IPR002347">
    <property type="entry name" value="SDR_fam"/>
</dbReference>
<keyword evidence="6" id="KW-1185">Reference proteome</keyword>
<dbReference type="PRINTS" id="PR00080">
    <property type="entry name" value="SDRFAMILY"/>
</dbReference>
<evidence type="ECO:0000313" key="5">
    <source>
        <dbReference type="EMBL" id="QMW23526.1"/>
    </source>
</evidence>
<dbReference type="NCBIfam" id="NF005559">
    <property type="entry name" value="PRK07231.1"/>
    <property type="match status" value="1"/>
</dbReference>
<sequence>MSGRLAGKSAIITGATGGIGSATAETFAREGAKLLLVGRDAGRLEALAARLPGEHATFVGRVAEEADVEGYVAAARARFGRIDVLFANAGDEGAVKPLSALTVAEWDHVQAVNVRGPWLAIKHAAPLMAEAGGGSIVLTSSVAGLIGFPGLAAYAASKHAMVGLTKVAALEFGPAKVRVNAVCPAPIDNAMMASVERQVAPDSPEAAHAMFATMNALKRYGTNQEVANIVLFLASDEAEFCTGTAYPVDGGFLAI</sequence>
<evidence type="ECO:0000256" key="3">
    <source>
        <dbReference type="ARBA" id="ARBA00023027"/>
    </source>
</evidence>
<dbReference type="CDD" id="cd05233">
    <property type="entry name" value="SDR_c"/>
    <property type="match status" value="1"/>
</dbReference>
<keyword evidence="3" id="KW-0520">NAD</keyword>
<organism evidence="5 6">
    <name type="scientific">Sandaracinobacteroides saxicola</name>
    <dbReference type="NCBI Taxonomy" id="2759707"/>
    <lineage>
        <taxon>Bacteria</taxon>
        <taxon>Pseudomonadati</taxon>
        <taxon>Pseudomonadota</taxon>
        <taxon>Alphaproteobacteria</taxon>
        <taxon>Sphingomonadales</taxon>
        <taxon>Sphingosinicellaceae</taxon>
        <taxon>Sandaracinobacteroides</taxon>
    </lineage>
</organism>
<gene>
    <name evidence="5" type="ORF">H3309_03230</name>
</gene>
<dbReference type="SMART" id="SM00822">
    <property type="entry name" value="PKS_KR"/>
    <property type="match status" value="1"/>
</dbReference>
<dbReference type="EMBL" id="CP059851">
    <property type="protein sequence ID" value="QMW23526.1"/>
    <property type="molecule type" value="Genomic_DNA"/>
</dbReference>
<dbReference type="PANTHER" id="PTHR24321:SF8">
    <property type="entry name" value="ESTRADIOL 17-BETA-DEHYDROGENASE 8-RELATED"/>
    <property type="match status" value="1"/>
</dbReference>
<dbReference type="KEGG" id="sand:H3309_03230"/>
<evidence type="ECO:0000256" key="2">
    <source>
        <dbReference type="ARBA" id="ARBA00023002"/>
    </source>
</evidence>
<evidence type="ECO:0000259" key="4">
    <source>
        <dbReference type="SMART" id="SM00822"/>
    </source>
</evidence>
<dbReference type="PROSITE" id="PS00061">
    <property type="entry name" value="ADH_SHORT"/>
    <property type="match status" value="1"/>
</dbReference>
<protein>
    <submittedName>
        <fullName evidence="5">SDR family oxidoreductase</fullName>
    </submittedName>
</protein>
<evidence type="ECO:0000256" key="1">
    <source>
        <dbReference type="ARBA" id="ARBA00006484"/>
    </source>
</evidence>
<dbReference type="GO" id="GO:0016491">
    <property type="term" value="F:oxidoreductase activity"/>
    <property type="evidence" value="ECO:0007669"/>
    <property type="project" value="UniProtKB-KW"/>
</dbReference>
<dbReference type="Gene3D" id="3.40.50.720">
    <property type="entry name" value="NAD(P)-binding Rossmann-like Domain"/>
    <property type="match status" value="1"/>
</dbReference>
<dbReference type="Pfam" id="PF13561">
    <property type="entry name" value="adh_short_C2"/>
    <property type="match status" value="1"/>
</dbReference>
<reference evidence="5 6" key="1">
    <citation type="submission" date="2020-07" db="EMBL/GenBank/DDBJ databases">
        <title>Complete genome sequence for Sandaracinobacter sp. M6.</title>
        <authorList>
            <person name="Tang Y."/>
            <person name="Liu Q."/>
            <person name="Guo Z."/>
            <person name="Lei P."/>
            <person name="Huang B."/>
        </authorList>
    </citation>
    <scope>NUCLEOTIDE SEQUENCE [LARGE SCALE GENOMIC DNA]</scope>
    <source>
        <strain evidence="5 6">M6</strain>
    </source>
</reference>
<dbReference type="SUPFAM" id="SSF51735">
    <property type="entry name" value="NAD(P)-binding Rossmann-fold domains"/>
    <property type="match status" value="1"/>
</dbReference>
<dbReference type="RefSeq" id="WP_182297349.1">
    <property type="nucleotide sequence ID" value="NZ_CP059851.1"/>
</dbReference>
<proteinExistence type="inferred from homology"/>
<dbReference type="InterPro" id="IPR057326">
    <property type="entry name" value="KR_dom"/>
</dbReference>
<dbReference type="PRINTS" id="PR00081">
    <property type="entry name" value="GDHRDH"/>
</dbReference>
<keyword evidence="2" id="KW-0560">Oxidoreductase</keyword>
<dbReference type="PANTHER" id="PTHR24321">
    <property type="entry name" value="DEHYDROGENASES, SHORT CHAIN"/>
    <property type="match status" value="1"/>
</dbReference>
<evidence type="ECO:0000313" key="6">
    <source>
        <dbReference type="Proteomes" id="UP000515292"/>
    </source>
</evidence>
<feature type="domain" description="Ketoreductase" evidence="4">
    <location>
        <begin position="8"/>
        <end position="189"/>
    </location>
</feature>
<dbReference type="AlphaFoldDB" id="A0A7G5IJI4"/>
<name>A0A7G5IJI4_9SPHN</name>
<comment type="similarity">
    <text evidence="1">Belongs to the short-chain dehydrogenases/reductases (SDR) family.</text>
</comment>